<dbReference type="Gramene" id="OB06G10260.1">
    <property type="protein sequence ID" value="OB06G10260.1"/>
    <property type="gene ID" value="OB06G10260"/>
</dbReference>
<accession>J3MAI2</accession>
<reference evidence="1" key="1">
    <citation type="journal article" date="2013" name="Nat. Commun.">
        <title>Whole-genome sequencing of Oryza brachyantha reveals mechanisms underlying Oryza genome evolution.</title>
        <authorList>
            <person name="Chen J."/>
            <person name="Huang Q."/>
            <person name="Gao D."/>
            <person name="Wang J."/>
            <person name="Lang Y."/>
            <person name="Liu T."/>
            <person name="Li B."/>
            <person name="Bai Z."/>
            <person name="Luis Goicoechea J."/>
            <person name="Liang C."/>
            <person name="Chen C."/>
            <person name="Zhang W."/>
            <person name="Sun S."/>
            <person name="Liao Y."/>
            <person name="Zhang X."/>
            <person name="Yang L."/>
            <person name="Song C."/>
            <person name="Wang M."/>
            <person name="Shi J."/>
            <person name="Liu G."/>
            <person name="Liu J."/>
            <person name="Zhou H."/>
            <person name="Zhou W."/>
            <person name="Yu Q."/>
            <person name="An N."/>
            <person name="Chen Y."/>
            <person name="Cai Q."/>
            <person name="Wang B."/>
            <person name="Liu B."/>
            <person name="Min J."/>
            <person name="Huang Y."/>
            <person name="Wu H."/>
            <person name="Li Z."/>
            <person name="Zhang Y."/>
            <person name="Yin Y."/>
            <person name="Song W."/>
            <person name="Jiang J."/>
            <person name="Jackson S.A."/>
            <person name="Wing R.A."/>
            <person name="Wang J."/>
            <person name="Chen M."/>
        </authorList>
    </citation>
    <scope>NUCLEOTIDE SEQUENCE [LARGE SCALE GENOMIC DNA]</scope>
    <source>
        <strain evidence="1">cv. IRGC 101232</strain>
    </source>
</reference>
<keyword evidence="2" id="KW-1185">Reference proteome</keyword>
<dbReference type="HOGENOM" id="CLU_3035681_0_0_1"/>
<protein>
    <submittedName>
        <fullName evidence="1">Uncharacterized protein</fullName>
    </submittedName>
</protein>
<dbReference type="AlphaFoldDB" id="J3MAI2"/>
<dbReference type="EnsemblPlants" id="OB06G10260.1">
    <property type="protein sequence ID" value="OB06G10260.1"/>
    <property type="gene ID" value="OB06G10260"/>
</dbReference>
<evidence type="ECO:0000313" key="1">
    <source>
        <dbReference type="EnsemblPlants" id="OB06G10260.1"/>
    </source>
</evidence>
<dbReference type="Proteomes" id="UP000006038">
    <property type="component" value="Chromosome 6"/>
</dbReference>
<proteinExistence type="predicted"/>
<organism evidence="1">
    <name type="scientific">Oryza brachyantha</name>
    <name type="common">malo sina</name>
    <dbReference type="NCBI Taxonomy" id="4533"/>
    <lineage>
        <taxon>Eukaryota</taxon>
        <taxon>Viridiplantae</taxon>
        <taxon>Streptophyta</taxon>
        <taxon>Embryophyta</taxon>
        <taxon>Tracheophyta</taxon>
        <taxon>Spermatophyta</taxon>
        <taxon>Magnoliopsida</taxon>
        <taxon>Liliopsida</taxon>
        <taxon>Poales</taxon>
        <taxon>Poaceae</taxon>
        <taxon>BOP clade</taxon>
        <taxon>Oryzoideae</taxon>
        <taxon>Oryzeae</taxon>
        <taxon>Oryzinae</taxon>
        <taxon>Oryza</taxon>
    </lineage>
</organism>
<sequence>MKKAKHDKHLNIGVPCPCLSVSGSPFELCTSCNWDRICHGFLAHEEFSQDHTLQCSLRPL</sequence>
<evidence type="ECO:0000313" key="2">
    <source>
        <dbReference type="Proteomes" id="UP000006038"/>
    </source>
</evidence>
<name>J3MAI2_ORYBR</name>
<reference evidence="1" key="2">
    <citation type="submission" date="2013-04" db="UniProtKB">
        <authorList>
            <consortium name="EnsemblPlants"/>
        </authorList>
    </citation>
    <scope>IDENTIFICATION</scope>
</reference>